<dbReference type="InterPro" id="IPR003708">
    <property type="entry name" value="SecB"/>
</dbReference>
<evidence type="ECO:0000256" key="3">
    <source>
        <dbReference type="ARBA" id="ARBA00022927"/>
    </source>
</evidence>
<dbReference type="NCBIfam" id="TIGR00809">
    <property type="entry name" value="secB"/>
    <property type="match status" value="1"/>
</dbReference>
<keyword evidence="6" id="KW-0963">Cytoplasm</keyword>
<dbReference type="AlphaFoldDB" id="A0A1N7RPG6"/>
<keyword evidence="3 6" id="KW-0653">Protein transport</keyword>
<keyword evidence="8" id="KW-1185">Reference proteome</keyword>
<evidence type="ECO:0000256" key="5">
    <source>
        <dbReference type="ARBA" id="ARBA00023186"/>
    </source>
</evidence>
<comment type="subunit">
    <text evidence="6">Homotetramer, a dimer of dimers. One homotetramer interacts with 1 SecA dimer.</text>
</comment>
<sequence length="182" mass="20374">MRRNDLATHAIMDRRHAYLSGNYSIMSDENNQPFFNIQRIYLKDMSLEQPNSPAIFLEQEMPSVEVEVDVKAERLADTVFEILVTGTVTAKVSDKVAFLIEAKQAGIFDIRNIPTEQIDPLVGIACPTILFPYLRSNIADAITRAGFPPIHLAEINFQALYEQRLAQMGSQDGAAQHDGVTH</sequence>
<dbReference type="PANTHER" id="PTHR36918:SF1">
    <property type="entry name" value="PROTEIN-EXPORT PROTEIN SECB"/>
    <property type="match status" value="1"/>
</dbReference>
<dbReference type="PANTHER" id="PTHR36918">
    <property type="match status" value="1"/>
</dbReference>
<evidence type="ECO:0000256" key="4">
    <source>
        <dbReference type="ARBA" id="ARBA00023010"/>
    </source>
</evidence>
<dbReference type="NCBIfam" id="NF004394">
    <property type="entry name" value="PRK05751.1-5"/>
    <property type="match status" value="1"/>
</dbReference>
<evidence type="ECO:0000313" key="7">
    <source>
        <dbReference type="EMBL" id="SIT37010.1"/>
    </source>
</evidence>
<dbReference type="GO" id="GO:0051082">
    <property type="term" value="F:unfolded protein binding"/>
    <property type="evidence" value="ECO:0007669"/>
    <property type="project" value="InterPro"/>
</dbReference>
<dbReference type="EMBL" id="CYGX02000010">
    <property type="protein sequence ID" value="SIT37010.1"/>
    <property type="molecule type" value="Genomic_DNA"/>
</dbReference>
<dbReference type="PRINTS" id="PR01594">
    <property type="entry name" value="SECBCHAPRONE"/>
</dbReference>
<keyword evidence="4 6" id="KW-0811">Translocation</keyword>
<dbReference type="HAMAP" id="MF_00821">
    <property type="entry name" value="SecB"/>
    <property type="match status" value="1"/>
</dbReference>
<dbReference type="GO" id="GO:0005737">
    <property type="term" value="C:cytoplasm"/>
    <property type="evidence" value="ECO:0007669"/>
    <property type="project" value="UniProtKB-SubCell"/>
</dbReference>
<comment type="similarity">
    <text evidence="1 6">Belongs to the SecB family.</text>
</comment>
<dbReference type="GO" id="GO:0015031">
    <property type="term" value="P:protein transport"/>
    <property type="evidence" value="ECO:0007669"/>
    <property type="project" value="UniProtKB-UniRule"/>
</dbReference>
<evidence type="ECO:0000313" key="8">
    <source>
        <dbReference type="Proteomes" id="UP000187012"/>
    </source>
</evidence>
<keyword evidence="5 6" id="KW-0143">Chaperone</keyword>
<proteinExistence type="inferred from homology"/>
<protein>
    <recommendedName>
        <fullName evidence="6">Protein-export protein SecB</fullName>
    </recommendedName>
</protein>
<organism evidence="7 8">
    <name type="scientific">Paraburkholderia ribeironis</name>
    <dbReference type="NCBI Taxonomy" id="1247936"/>
    <lineage>
        <taxon>Bacteria</taxon>
        <taxon>Pseudomonadati</taxon>
        <taxon>Pseudomonadota</taxon>
        <taxon>Betaproteobacteria</taxon>
        <taxon>Burkholderiales</taxon>
        <taxon>Burkholderiaceae</taxon>
        <taxon>Paraburkholderia</taxon>
    </lineage>
</organism>
<dbReference type="Proteomes" id="UP000187012">
    <property type="component" value="Unassembled WGS sequence"/>
</dbReference>
<dbReference type="GO" id="GO:0006457">
    <property type="term" value="P:protein folding"/>
    <property type="evidence" value="ECO:0007669"/>
    <property type="project" value="UniProtKB-UniRule"/>
</dbReference>
<name>A0A1N7RPG6_9BURK</name>
<accession>A0A1N7RPG6</accession>
<dbReference type="SUPFAM" id="SSF54611">
    <property type="entry name" value="SecB-like"/>
    <property type="match status" value="1"/>
</dbReference>
<reference evidence="7 8" key="1">
    <citation type="submission" date="2016-12" db="EMBL/GenBank/DDBJ databases">
        <authorList>
            <person name="Song W.-J."/>
            <person name="Kurnit D.M."/>
        </authorList>
    </citation>
    <scope>NUCLEOTIDE SEQUENCE [LARGE SCALE GENOMIC DNA]</scope>
    <source>
        <strain evidence="7 8">STM7296</strain>
    </source>
</reference>
<keyword evidence="2 6" id="KW-0813">Transport</keyword>
<dbReference type="Pfam" id="PF02556">
    <property type="entry name" value="SecB"/>
    <property type="match status" value="1"/>
</dbReference>
<evidence type="ECO:0000256" key="6">
    <source>
        <dbReference type="HAMAP-Rule" id="MF_00821"/>
    </source>
</evidence>
<evidence type="ECO:0000256" key="2">
    <source>
        <dbReference type="ARBA" id="ARBA00022448"/>
    </source>
</evidence>
<comment type="function">
    <text evidence="6">One of the proteins required for the normal export of preproteins out of the cell cytoplasm. It is a molecular chaperone that binds to a subset of precursor proteins, maintaining them in a translocation-competent state. It also specifically binds to its receptor SecA.</text>
</comment>
<dbReference type="Gene3D" id="3.10.420.10">
    <property type="entry name" value="SecB-like"/>
    <property type="match status" value="1"/>
</dbReference>
<dbReference type="InterPro" id="IPR035958">
    <property type="entry name" value="SecB-like_sf"/>
</dbReference>
<dbReference type="GO" id="GO:0051262">
    <property type="term" value="P:protein tetramerization"/>
    <property type="evidence" value="ECO:0007669"/>
    <property type="project" value="InterPro"/>
</dbReference>
<dbReference type="STRING" id="1247936.BN2475_100074"/>
<gene>
    <name evidence="6 7" type="primary">secB</name>
    <name evidence="7" type="ORF">BN2475_100074</name>
</gene>
<evidence type="ECO:0000256" key="1">
    <source>
        <dbReference type="ARBA" id="ARBA00009990"/>
    </source>
</evidence>
<comment type="subcellular location">
    <subcellularLocation>
        <location evidence="6">Cytoplasm</location>
    </subcellularLocation>
</comment>
<dbReference type="NCBIfam" id="NF004392">
    <property type="entry name" value="PRK05751.1-3"/>
    <property type="match status" value="1"/>
</dbReference>